<dbReference type="Proteomes" id="UP001209755">
    <property type="component" value="Unassembled WGS sequence"/>
</dbReference>
<feature type="binding site" evidence="18">
    <location>
        <position position="118"/>
    </location>
    <ligand>
        <name>K(+)</name>
        <dbReference type="ChEBI" id="CHEBI:29103"/>
    </ligand>
</feature>
<dbReference type="Pfam" id="PF03853">
    <property type="entry name" value="YjeF_N"/>
    <property type="match status" value="1"/>
</dbReference>
<feature type="binding site" evidence="17">
    <location>
        <position position="442"/>
    </location>
    <ligand>
        <name>(6S)-NADPHX</name>
        <dbReference type="ChEBI" id="CHEBI:64076"/>
    </ligand>
</feature>
<dbReference type="SUPFAM" id="SSF64153">
    <property type="entry name" value="YjeF N-terminal domain-like"/>
    <property type="match status" value="1"/>
</dbReference>
<proteinExistence type="inferred from homology"/>
<feature type="binding site" evidence="17">
    <location>
        <position position="316"/>
    </location>
    <ligand>
        <name>(6S)-NADPHX</name>
        <dbReference type="ChEBI" id="CHEBI:64076"/>
    </ligand>
</feature>
<dbReference type="NCBIfam" id="TIGR00196">
    <property type="entry name" value="yjeF_cterm"/>
    <property type="match status" value="1"/>
</dbReference>
<comment type="catalytic activity">
    <reaction evidence="1 18 19">
        <text>(6R)-NADHX = (6S)-NADHX</text>
        <dbReference type="Rhea" id="RHEA:32215"/>
        <dbReference type="ChEBI" id="CHEBI:64074"/>
        <dbReference type="ChEBI" id="CHEBI:64075"/>
        <dbReference type="EC" id="5.1.99.6"/>
    </reaction>
</comment>
<keyword evidence="9 18" id="KW-0630">Potassium</keyword>
<dbReference type="PIRSF" id="PIRSF017184">
    <property type="entry name" value="Nnr"/>
    <property type="match status" value="1"/>
</dbReference>
<comment type="catalytic activity">
    <reaction evidence="16 17 19">
        <text>(6S)-NADPHX + ADP = AMP + phosphate + NADPH + H(+)</text>
        <dbReference type="Rhea" id="RHEA:32235"/>
        <dbReference type="ChEBI" id="CHEBI:15378"/>
        <dbReference type="ChEBI" id="CHEBI:43474"/>
        <dbReference type="ChEBI" id="CHEBI:57783"/>
        <dbReference type="ChEBI" id="CHEBI:64076"/>
        <dbReference type="ChEBI" id="CHEBI:456215"/>
        <dbReference type="ChEBI" id="CHEBI:456216"/>
        <dbReference type="EC" id="4.2.1.136"/>
    </reaction>
</comment>
<evidence type="ECO:0000259" key="21">
    <source>
        <dbReference type="PROSITE" id="PS51385"/>
    </source>
</evidence>
<keyword evidence="6 17" id="KW-0547">Nucleotide-binding</keyword>
<feature type="binding site" evidence="17">
    <location>
        <begin position="412"/>
        <end position="416"/>
    </location>
    <ligand>
        <name>AMP</name>
        <dbReference type="ChEBI" id="CHEBI:456215"/>
    </ligand>
</feature>
<comment type="caution">
    <text evidence="22">The sequence shown here is derived from an EMBL/GenBank/DDBJ whole genome shotgun (WGS) entry which is preliminary data.</text>
</comment>
<feature type="binding site" evidence="17">
    <location>
        <position position="371"/>
    </location>
    <ligand>
        <name>(6S)-NADPHX</name>
        <dbReference type="ChEBI" id="CHEBI:64076"/>
    </ligand>
</feature>
<evidence type="ECO:0000256" key="12">
    <source>
        <dbReference type="ARBA" id="ARBA00023239"/>
    </source>
</evidence>
<evidence type="ECO:0000256" key="4">
    <source>
        <dbReference type="ARBA" id="ARBA00009524"/>
    </source>
</evidence>
<comment type="function">
    <text evidence="14 19">Bifunctional enzyme that catalyzes the epimerization of the S- and R-forms of NAD(P)HX and the dehydration of the S-form of NAD(P)HX at the expense of ADP, which is converted to AMP. This allows the repair of both epimers of NAD(P)HX, a damaged form of NAD(P)H that is a result of enzymatic or heat-dependent hydration.</text>
</comment>
<dbReference type="Gene3D" id="3.40.1190.20">
    <property type="match status" value="1"/>
</dbReference>
<keyword evidence="10 17" id="KW-0520">NAD</keyword>
<dbReference type="PROSITE" id="PS01050">
    <property type="entry name" value="YJEF_C_2"/>
    <property type="match status" value="1"/>
</dbReference>
<comment type="similarity">
    <text evidence="3 19">In the N-terminal section; belongs to the NnrE/AIBP family.</text>
</comment>
<evidence type="ECO:0000256" key="14">
    <source>
        <dbReference type="ARBA" id="ARBA00025153"/>
    </source>
</evidence>
<dbReference type="Pfam" id="PF01256">
    <property type="entry name" value="Carb_kinase"/>
    <property type="match status" value="1"/>
</dbReference>
<protein>
    <recommendedName>
        <fullName evidence="19">Bifunctional NAD(P)H-hydrate repair enzyme</fullName>
    </recommendedName>
    <alternativeName>
        <fullName evidence="19">Nicotinamide nucleotide repair protein</fullName>
    </alternativeName>
    <domain>
        <recommendedName>
            <fullName evidence="19">ADP-dependent (S)-NAD(P)H-hydrate dehydratase</fullName>
            <ecNumber evidence="19">4.2.1.136</ecNumber>
        </recommendedName>
        <alternativeName>
            <fullName evidence="19">ADP-dependent NAD(P)HX dehydratase</fullName>
        </alternativeName>
    </domain>
    <domain>
        <recommendedName>
            <fullName evidence="19">NAD(P)H-hydrate epimerase</fullName>
            <ecNumber evidence="19">5.1.99.6</ecNumber>
        </recommendedName>
    </domain>
</protein>
<keyword evidence="7 17" id="KW-0067">ATP-binding</keyword>
<evidence type="ECO:0000256" key="15">
    <source>
        <dbReference type="ARBA" id="ARBA00048238"/>
    </source>
</evidence>
<comment type="cofactor">
    <cofactor evidence="18 19">
        <name>K(+)</name>
        <dbReference type="ChEBI" id="CHEBI:29103"/>
    </cofactor>
    <text evidence="18 19">Binds 1 potassium ion per subunit.</text>
</comment>
<dbReference type="InterPro" id="IPR004443">
    <property type="entry name" value="YjeF_N_dom"/>
</dbReference>
<dbReference type="EC" id="5.1.99.6" evidence="19"/>
<feature type="binding site" evidence="17">
    <location>
        <position position="253"/>
    </location>
    <ligand>
        <name>(6S)-NADPHX</name>
        <dbReference type="ChEBI" id="CHEBI:64076"/>
    </ligand>
</feature>
<keyword evidence="13" id="KW-0511">Multifunctional enzyme</keyword>
<dbReference type="InterPro" id="IPR017953">
    <property type="entry name" value="Carbohydrate_kinase_pred_CS"/>
</dbReference>
<evidence type="ECO:0000256" key="10">
    <source>
        <dbReference type="ARBA" id="ARBA00023027"/>
    </source>
</evidence>
<dbReference type="PANTHER" id="PTHR12592:SF0">
    <property type="entry name" value="ATP-DEPENDENT (S)-NAD(P)H-HYDRATE DEHYDRATASE"/>
    <property type="match status" value="1"/>
</dbReference>
<keyword evidence="23" id="KW-1185">Reference proteome</keyword>
<organism evidence="22 23">
    <name type="scientific">Rhodobium gokarnense</name>
    <dbReference type="NCBI Taxonomy" id="364296"/>
    <lineage>
        <taxon>Bacteria</taxon>
        <taxon>Pseudomonadati</taxon>
        <taxon>Pseudomonadota</taxon>
        <taxon>Alphaproteobacteria</taxon>
        <taxon>Hyphomicrobiales</taxon>
        <taxon>Rhodobiaceae</taxon>
        <taxon>Rhodobium</taxon>
    </lineage>
</organism>
<evidence type="ECO:0000256" key="11">
    <source>
        <dbReference type="ARBA" id="ARBA00023235"/>
    </source>
</evidence>
<sequence>MIELLTPEEMGRADAATIAAGTPGITLMEAAGKAIAETVRDRFADARRVLVLAGPGNNGGDGYVVARLLAGRGCAVALCQFGDPAKLKGDARLAAEAWGGDIGAATPACVPGHDLIIDALFGAGLARPVTGAAADLIEAVNADPASVLAVDLPSGVSGETGLAQGAAIRADATVTFFRRKPGHLLYPGRGLCGPVDVHDIGIPSGVLGDIAPKTFANEPALWRDHWHPPVVEGHKYARGHAVVVSGPASATGAARLAAMAALRAGAGLVSLASPPGAVLVNAAHLTAVMVKSCRGAEGLSELLSDTRLNAVAIGPGVGIGPETCDLVAACLDGDRSVVLDADALTAYQNEPQGLFGAIAAHSGAGVVMTPHEGEFSRLFPDLGVANPETAVVSKPDRARQAAARSGAVVVLKGPDTVIAAPDGRAAINASAPPWLATAGAGDVLTGIVAGLLAQKMPAFEAAAMAVWMHGKAAACFGPGMIAEDLAPALPAVFADLLEPGD</sequence>
<evidence type="ECO:0000256" key="18">
    <source>
        <dbReference type="HAMAP-Rule" id="MF_01966"/>
    </source>
</evidence>
<dbReference type="EC" id="4.2.1.136" evidence="19"/>
<dbReference type="EMBL" id="JAOQNS010000004">
    <property type="protein sequence ID" value="MCW2307483.1"/>
    <property type="molecule type" value="Genomic_DNA"/>
</dbReference>
<evidence type="ECO:0000256" key="19">
    <source>
        <dbReference type="PIRNR" id="PIRNR017184"/>
    </source>
</evidence>
<evidence type="ECO:0000256" key="2">
    <source>
        <dbReference type="ARBA" id="ARBA00000909"/>
    </source>
</evidence>
<evidence type="ECO:0000256" key="3">
    <source>
        <dbReference type="ARBA" id="ARBA00006001"/>
    </source>
</evidence>
<comment type="catalytic activity">
    <reaction evidence="2 18 19">
        <text>(6R)-NADPHX = (6S)-NADPHX</text>
        <dbReference type="Rhea" id="RHEA:32227"/>
        <dbReference type="ChEBI" id="CHEBI:64076"/>
        <dbReference type="ChEBI" id="CHEBI:64077"/>
        <dbReference type="EC" id="5.1.99.6"/>
    </reaction>
</comment>
<dbReference type="CDD" id="cd01171">
    <property type="entry name" value="YXKO-related"/>
    <property type="match status" value="1"/>
</dbReference>
<evidence type="ECO:0000256" key="16">
    <source>
        <dbReference type="ARBA" id="ARBA00049209"/>
    </source>
</evidence>
<feature type="binding site" evidence="18">
    <location>
        <position position="154"/>
    </location>
    <ligand>
        <name>K(+)</name>
        <dbReference type="ChEBI" id="CHEBI:29103"/>
    </ligand>
</feature>
<evidence type="ECO:0000256" key="17">
    <source>
        <dbReference type="HAMAP-Rule" id="MF_01965"/>
    </source>
</evidence>
<feature type="binding site" evidence="18">
    <location>
        <position position="58"/>
    </location>
    <ligand>
        <name>K(+)</name>
        <dbReference type="ChEBI" id="CHEBI:29103"/>
    </ligand>
</feature>
<dbReference type="InterPro" id="IPR000631">
    <property type="entry name" value="CARKD"/>
</dbReference>
<keyword evidence="5 18" id="KW-0479">Metal-binding</keyword>
<reference evidence="23" key="1">
    <citation type="submission" date="2023-07" db="EMBL/GenBank/DDBJ databases">
        <title>Genome sequencing of Purple Non-Sulfur Bacteria from various extreme environments.</title>
        <authorList>
            <person name="Mayer M."/>
        </authorList>
    </citation>
    <scope>NUCLEOTIDE SEQUENCE [LARGE SCALE GENOMIC DNA]</scope>
    <source>
        <strain evidence="23">DSM 17935</strain>
    </source>
</reference>
<feature type="binding site" evidence="17">
    <location>
        <position position="441"/>
    </location>
    <ligand>
        <name>AMP</name>
        <dbReference type="ChEBI" id="CHEBI:456215"/>
    </ligand>
</feature>
<dbReference type="NCBIfam" id="TIGR00197">
    <property type="entry name" value="yjeF_nterm"/>
    <property type="match status" value="1"/>
</dbReference>
<evidence type="ECO:0000256" key="13">
    <source>
        <dbReference type="ARBA" id="ARBA00023268"/>
    </source>
</evidence>
<dbReference type="PROSITE" id="PS51385">
    <property type="entry name" value="YJEF_N"/>
    <property type="match status" value="1"/>
</dbReference>
<keyword evidence="12 17" id="KW-0456">Lyase</keyword>
<comment type="function">
    <text evidence="18">Catalyzes the epimerization of the S- and R-forms of NAD(P)HX, a damaged form of NAD(P)H that is a result of enzymatic or heat-dependent hydration. This is a prerequisite for the S-specific NAD(P)H-hydrate dehydratase to allow the repair of both epimers of NAD(P)HX.</text>
</comment>
<evidence type="ECO:0000259" key="20">
    <source>
        <dbReference type="PROSITE" id="PS51383"/>
    </source>
</evidence>
<evidence type="ECO:0000256" key="8">
    <source>
        <dbReference type="ARBA" id="ARBA00022857"/>
    </source>
</evidence>
<dbReference type="HAMAP" id="MF_01966">
    <property type="entry name" value="NADHX_epimerase"/>
    <property type="match status" value="1"/>
</dbReference>
<comment type="catalytic activity">
    <reaction evidence="15 17 19">
        <text>(6S)-NADHX + ADP = AMP + phosphate + NADH + H(+)</text>
        <dbReference type="Rhea" id="RHEA:32223"/>
        <dbReference type="ChEBI" id="CHEBI:15378"/>
        <dbReference type="ChEBI" id="CHEBI:43474"/>
        <dbReference type="ChEBI" id="CHEBI:57945"/>
        <dbReference type="ChEBI" id="CHEBI:64074"/>
        <dbReference type="ChEBI" id="CHEBI:456215"/>
        <dbReference type="ChEBI" id="CHEBI:456216"/>
        <dbReference type="EC" id="4.2.1.136"/>
    </reaction>
</comment>
<comment type="similarity">
    <text evidence="18">Belongs to the NnrE/AIBP family.</text>
</comment>
<comment type="cofactor">
    <cofactor evidence="17">
        <name>Mg(2+)</name>
        <dbReference type="ChEBI" id="CHEBI:18420"/>
    </cofactor>
</comment>
<dbReference type="Gene3D" id="3.40.50.10260">
    <property type="entry name" value="YjeF N-terminal domain"/>
    <property type="match status" value="1"/>
</dbReference>
<evidence type="ECO:0000256" key="1">
    <source>
        <dbReference type="ARBA" id="ARBA00000013"/>
    </source>
</evidence>
<evidence type="ECO:0000256" key="6">
    <source>
        <dbReference type="ARBA" id="ARBA00022741"/>
    </source>
</evidence>
<evidence type="ECO:0000313" key="22">
    <source>
        <dbReference type="EMBL" id="MCW2307483.1"/>
    </source>
</evidence>
<keyword evidence="8 17" id="KW-0521">NADP</keyword>
<comment type="function">
    <text evidence="17">Catalyzes the dehydration of the S-form of NAD(P)HX at the expense of ADP, which is converted to AMP. Together with NAD(P)HX epimerase, which catalyzes the epimerization of the S- and R-forms, the enzyme allows the repair of both epimers of NAD(P)HX, a damaged form of NAD(P)H that is a result of enzymatic or heat-dependent hydration.</text>
</comment>
<comment type="similarity">
    <text evidence="17">Belongs to the NnrD/CARKD family.</text>
</comment>
<dbReference type="InterPro" id="IPR036652">
    <property type="entry name" value="YjeF_N_dom_sf"/>
</dbReference>
<gene>
    <name evidence="18" type="primary">nnrE</name>
    <name evidence="17" type="synonym">nnrD</name>
    <name evidence="22" type="ORF">M2319_001814</name>
</gene>
<comment type="caution">
    <text evidence="18">Lacks conserved residue(s) required for the propagation of feature annotation.</text>
</comment>
<dbReference type="PROSITE" id="PS51383">
    <property type="entry name" value="YJEF_C_3"/>
    <property type="match status" value="1"/>
</dbReference>
<feature type="binding site" evidence="18">
    <location>
        <begin position="57"/>
        <end position="61"/>
    </location>
    <ligand>
        <name>(6S)-NADPHX</name>
        <dbReference type="ChEBI" id="CHEBI:64076"/>
    </ligand>
</feature>
<feature type="binding site" evidence="18">
    <location>
        <position position="151"/>
    </location>
    <ligand>
        <name>(6S)-NADPHX</name>
        <dbReference type="ChEBI" id="CHEBI:64076"/>
    </ligand>
</feature>
<feature type="domain" description="YjeF N-terminal" evidence="21">
    <location>
        <begin position="10"/>
        <end position="208"/>
    </location>
</feature>
<feature type="domain" description="YjeF C-terminal" evidence="20">
    <location>
        <begin position="218"/>
        <end position="496"/>
    </location>
</feature>
<evidence type="ECO:0000256" key="9">
    <source>
        <dbReference type="ARBA" id="ARBA00022958"/>
    </source>
</evidence>
<dbReference type="InterPro" id="IPR030677">
    <property type="entry name" value="Nnr"/>
</dbReference>
<accession>A0ABT3HAQ6</accession>
<evidence type="ECO:0000313" key="23">
    <source>
        <dbReference type="Proteomes" id="UP001209755"/>
    </source>
</evidence>
<comment type="subunit">
    <text evidence="17">Homotetramer.</text>
</comment>
<dbReference type="HAMAP" id="MF_01965">
    <property type="entry name" value="NADHX_dehydratase"/>
    <property type="match status" value="1"/>
</dbReference>
<dbReference type="SUPFAM" id="SSF53613">
    <property type="entry name" value="Ribokinase-like"/>
    <property type="match status" value="1"/>
</dbReference>
<dbReference type="InterPro" id="IPR029056">
    <property type="entry name" value="Ribokinase-like"/>
</dbReference>
<evidence type="ECO:0000256" key="7">
    <source>
        <dbReference type="ARBA" id="ARBA00022840"/>
    </source>
</evidence>
<feature type="binding site" evidence="18">
    <location>
        <begin position="122"/>
        <end position="128"/>
    </location>
    <ligand>
        <name>(6S)-NADPHX</name>
        <dbReference type="ChEBI" id="CHEBI:64076"/>
    </ligand>
</feature>
<keyword evidence="11 18" id="KW-0413">Isomerase</keyword>
<name>A0ABT3HAQ6_9HYPH</name>
<comment type="similarity">
    <text evidence="4 19">In the C-terminal section; belongs to the NnrD/CARKD family.</text>
</comment>
<evidence type="ECO:0000256" key="5">
    <source>
        <dbReference type="ARBA" id="ARBA00022723"/>
    </source>
</evidence>
<dbReference type="PANTHER" id="PTHR12592">
    <property type="entry name" value="ATP-DEPENDENT (S)-NAD(P)H-HYDRATE DEHYDRATASE FAMILY MEMBER"/>
    <property type="match status" value="1"/>
</dbReference>